<dbReference type="PROSITE" id="PS51666">
    <property type="entry name" value="QLQ"/>
    <property type="match status" value="1"/>
</dbReference>
<feature type="region of interest" description="Disordered" evidence="6">
    <location>
        <begin position="632"/>
        <end position="661"/>
    </location>
</feature>
<dbReference type="Proteomes" id="UP001604336">
    <property type="component" value="Unassembled WGS sequence"/>
</dbReference>
<gene>
    <name evidence="9" type="ORF">Adt_39623</name>
</gene>
<keyword evidence="5" id="KW-0010">Activator</keyword>
<dbReference type="PANTHER" id="PTHR31602:SF111">
    <property type="entry name" value="GROWTH-REGULATING FACTOR"/>
    <property type="match status" value="1"/>
</dbReference>
<evidence type="ECO:0000256" key="1">
    <source>
        <dbReference type="ARBA" id="ARBA00004123"/>
    </source>
</evidence>
<comment type="domain">
    <text evidence="5">The QLQ domain and WRC domain may be involved in protein-protein interaction and DNA-binding, respectively.</text>
</comment>
<comment type="function">
    <text evidence="5">Transcription activator.</text>
</comment>
<dbReference type="InterPro" id="IPR014978">
    <property type="entry name" value="Gln-Leu-Gln_QLQ"/>
</dbReference>
<evidence type="ECO:0000313" key="10">
    <source>
        <dbReference type="Proteomes" id="UP001604336"/>
    </source>
</evidence>
<dbReference type="Pfam" id="PF08880">
    <property type="entry name" value="QLQ"/>
    <property type="match status" value="1"/>
</dbReference>
<evidence type="ECO:0000256" key="2">
    <source>
        <dbReference type="ARBA" id="ARBA00008122"/>
    </source>
</evidence>
<dbReference type="PROSITE" id="PS51667">
    <property type="entry name" value="WRC"/>
    <property type="match status" value="1"/>
</dbReference>
<feature type="domain" description="QLQ" evidence="7">
    <location>
        <begin position="245"/>
        <end position="280"/>
    </location>
</feature>
<dbReference type="Pfam" id="PF08879">
    <property type="entry name" value="WRC"/>
    <property type="match status" value="1"/>
</dbReference>
<comment type="caution">
    <text evidence="9">The sequence shown here is derived from an EMBL/GenBank/DDBJ whole genome shotgun (WGS) entry which is preliminary data.</text>
</comment>
<dbReference type="GO" id="GO:0005524">
    <property type="term" value="F:ATP binding"/>
    <property type="evidence" value="ECO:0007669"/>
    <property type="project" value="UniProtKB-UniRule"/>
</dbReference>
<evidence type="ECO:0000259" key="7">
    <source>
        <dbReference type="PROSITE" id="PS51666"/>
    </source>
</evidence>
<feature type="short sequence motif" description="Bipartite nuclear localization signal" evidence="4">
    <location>
        <begin position="317"/>
        <end position="327"/>
    </location>
</feature>
<dbReference type="AlphaFoldDB" id="A0ABD1Q6N4"/>
<dbReference type="GO" id="GO:0099402">
    <property type="term" value="P:plant organ development"/>
    <property type="evidence" value="ECO:0007669"/>
    <property type="project" value="UniProtKB-ARBA"/>
</dbReference>
<keyword evidence="10" id="KW-1185">Reference proteome</keyword>
<evidence type="ECO:0000256" key="5">
    <source>
        <dbReference type="RuleBase" id="RU367127"/>
    </source>
</evidence>
<evidence type="ECO:0000256" key="4">
    <source>
        <dbReference type="PROSITE-ProRule" id="PRU01002"/>
    </source>
</evidence>
<dbReference type="EMBL" id="JBFOLK010000012">
    <property type="protein sequence ID" value="KAL2471487.1"/>
    <property type="molecule type" value="Genomic_DNA"/>
</dbReference>
<dbReference type="InterPro" id="IPR014977">
    <property type="entry name" value="WRC_dom"/>
</dbReference>
<name>A0ABD1Q6N4_9LAMI</name>
<feature type="compositionally biased region" description="Polar residues" evidence="6">
    <location>
        <begin position="636"/>
        <end position="661"/>
    </location>
</feature>
<feature type="compositionally biased region" description="Polar residues" evidence="6">
    <location>
        <begin position="363"/>
        <end position="374"/>
    </location>
</feature>
<keyword evidence="5" id="KW-0805">Transcription regulation</keyword>
<dbReference type="SMART" id="SM00951">
    <property type="entry name" value="QLQ"/>
    <property type="match status" value="1"/>
</dbReference>
<evidence type="ECO:0000313" key="9">
    <source>
        <dbReference type="EMBL" id="KAL2471487.1"/>
    </source>
</evidence>
<keyword evidence="5" id="KW-0804">Transcription</keyword>
<evidence type="ECO:0000256" key="3">
    <source>
        <dbReference type="ARBA" id="ARBA00023242"/>
    </source>
</evidence>
<accession>A0ABD1Q6N4</accession>
<comment type="similarity">
    <text evidence="2 5">Belongs to the GRF family.</text>
</comment>
<keyword evidence="3 4" id="KW-0539">Nucleus</keyword>
<dbReference type="GO" id="GO:0006351">
    <property type="term" value="P:DNA-templated transcription"/>
    <property type="evidence" value="ECO:0007669"/>
    <property type="project" value="UniProtKB-UniRule"/>
</dbReference>
<evidence type="ECO:0000256" key="6">
    <source>
        <dbReference type="SAM" id="MobiDB-lite"/>
    </source>
</evidence>
<evidence type="ECO:0000259" key="8">
    <source>
        <dbReference type="PROSITE" id="PS51667"/>
    </source>
</evidence>
<dbReference type="InterPro" id="IPR031137">
    <property type="entry name" value="GRF"/>
</dbReference>
<reference evidence="10" key="1">
    <citation type="submission" date="2024-07" db="EMBL/GenBank/DDBJ databases">
        <title>Two chromosome-level genome assemblies of Korean endemic species Abeliophyllum distichum and Forsythia ovata (Oleaceae).</title>
        <authorList>
            <person name="Jang H."/>
        </authorList>
    </citation>
    <scope>NUCLEOTIDE SEQUENCE [LARGE SCALE GENOMIC DNA]</scope>
</reference>
<protein>
    <recommendedName>
        <fullName evidence="5">Growth-regulating factor</fullName>
    </recommendedName>
</protein>
<dbReference type="GO" id="GO:0005634">
    <property type="term" value="C:nucleus"/>
    <property type="evidence" value="ECO:0007669"/>
    <property type="project" value="UniProtKB-SubCell"/>
</dbReference>
<feature type="short sequence motif" description="Bipartite nuclear localization signal" evidence="4">
    <location>
        <begin position="345"/>
        <end position="352"/>
    </location>
</feature>
<feature type="region of interest" description="Disordered" evidence="6">
    <location>
        <begin position="343"/>
        <end position="374"/>
    </location>
</feature>
<organism evidence="9 10">
    <name type="scientific">Abeliophyllum distichum</name>
    <dbReference type="NCBI Taxonomy" id="126358"/>
    <lineage>
        <taxon>Eukaryota</taxon>
        <taxon>Viridiplantae</taxon>
        <taxon>Streptophyta</taxon>
        <taxon>Embryophyta</taxon>
        <taxon>Tracheophyta</taxon>
        <taxon>Spermatophyta</taxon>
        <taxon>Magnoliopsida</taxon>
        <taxon>eudicotyledons</taxon>
        <taxon>Gunneridae</taxon>
        <taxon>Pentapetalae</taxon>
        <taxon>asterids</taxon>
        <taxon>lamiids</taxon>
        <taxon>Lamiales</taxon>
        <taxon>Oleaceae</taxon>
        <taxon>Forsythieae</taxon>
        <taxon>Abeliophyllum</taxon>
    </lineage>
</organism>
<proteinExistence type="inferred from homology"/>
<comment type="subcellular location">
    <subcellularLocation>
        <location evidence="1 4 5">Nucleus</location>
    </subcellularLocation>
</comment>
<sequence length="661" mass="72845">MSKAKSISVHLANHFKLSSDQSPKTEEESDRMSLVLYASAVRSVMYLMVCTRPGLTFAISVLSRFMANPDEVHWEAMKWLHKYIKGTSSLGLMFRKSKARLDCLFLFMDLGLVGFDGFVCSGTSAKTSNDFSSENATEAKNKWHGSGFLKQQRPADTINQDDYRDFKMAKTYNNDAFSAAASKEMLIHQKIPFLRSNSSNFSEGQQMLSFSSPNSQTLPYYQQTSCAFSRNPGLNGAGMHGVRGPITPSQWMELEHQALIYKYITANVPIPSYLLNPIKKALQSAACSTFSGLRPNTLGWGSTFHLGFSNTDPEPGRCRRTDGKKWRCSKDAVADQKYCERHMNRGRHRSRKPVEGQPGRSVSGATTTITGKLTPVASSTTASVVAGGGASNSFGLSHNHHLNNYQLGLNNSLSAIPQINRNFLDKEHVDKGYQHTMSVSMLSSASNLKENPSFIAEQQNPYKESSQSEFRLVCSNSLVNPVNESSLLVNCRNYGMCNHLDDKESKSQHPFRQFMDDWTKNETEPSAISWADVRTQLSMSMPMVTSDFMSSTSSPTTENLVTSSLRMSQELEATQMGLGVGTLVSEQTQRQMNWIPISWDSSGGGPLGEVLNSTNNSTVDSKNVTALDLLKEGRDSSPQSASSPTGVLQTFRSVSNSSAGE</sequence>
<feature type="domain" description="WRC" evidence="8">
    <location>
        <begin position="312"/>
        <end position="356"/>
    </location>
</feature>
<dbReference type="PANTHER" id="PTHR31602">
    <property type="entry name" value="GROWTH-REGULATING FACTOR 5"/>
    <property type="match status" value="1"/>
</dbReference>